<dbReference type="EMBL" id="MPUH01000179">
    <property type="protein sequence ID" value="OMJ87374.1"/>
    <property type="molecule type" value="Genomic_DNA"/>
</dbReference>
<comment type="caution">
    <text evidence="2">The sequence shown here is derived from an EMBL/GenBank/DDBJ whole genome shotgun (WGS) entry which is preliminary data.</text>
</comment>
<proteinExistence type="predicted"/>
<evidence type="ECO:0000256" key="1">
    <source>
        <dbReference type="SAM" id="MobiDB-lite"/>
    </source>
</evidence>
<keyword evidence="3" id="KW-1185">Reference proteome</keyword>
<sequence length="145" mass="16485">MGNVGMARIDEKKGSIRNTETLEDKVKYFYVGRVEPSAPRNDTSPLKTFELLHNTQNLCGKDRDDKNLGGSKKSGLKRSKNMSNARILEREVKRTNSECTVLPCLKVKSLSKNLTERLPPIKNKSRAIKSIIDDLRQKNTKNSYF</sequence>
<reference evidence="2 3" key="1">
    <citation type="submission" date="2016-11" db="EMBL/GenBank/DDBJ databases">
        <title>The macronuclear genome of Stentor coeruleus: a giant cell with tiny introns.</title>
        <authorList>
            <person name="Slabodnick M."/>
            <person name="Ruby J.G."/>
            <person name="Reiff S.B."/>
            <person name="Swart E.C."/>
            <person name="Gosai S."/>
            <person name="Prabakaran S."/>
            <person name="Witkowska E."/>
            <person name="Larue G.E."/>
            <person name="Fisher S."/>
            <person name="Freeman R.M."/>
            <person name="Gunawardena J."/>
            <person name="Chu W."/>
            <person name="Stover N.A."/>
            <person name="Gregory B.D."/>
            <person name="Nowacki M."/>
            <person name="Derisi J."/>
            <person name="Roy S.W."/>
            <person name="Marshall W.F."/>
            <person name="Sood P."/>
        </authorList>
    </citation>
    <scope>NUCLEOTIDE SEQUENCE [LARGE SCALE GENOMIC DNA]</scope>
    <source>
        <strain evidence="2">WM001</strain>
    </source>
</reference>
<evidence type="ECO:0000313" key="3">
    <source>
        <dbReference type="Proteomes" id="UP000187209"/>
    </source>
</evidence>
<accession>A0A1R2CEC2</accession>
<evidence type="ECO:0000313" key="2">
    <source>
        <dbReference type="EMBL" id="OMJ87374.1"/>
    </source>
</evidence>
<organism evidence="2 3">
    <name type="scientific">Stentor coeruleus</name>
    <dbReference type="NCBI Taxonomy" id="5963"/>
    <lineage>
        <taxon>Eukaryota</taxon>
        <taxon>Sar</taxon>
        <taxon>Alveolata</taxon>
        <taxon>Ciliophora</taxon>
        <taxon>Postciliodesmatophora</taxon>
        <taxon>Heterotrichea</taxon>
        <taxon>Heterotrichida</taxon>
        <taxon>Stentoridae</taxon>
        <taxon>Stentor</taxon>
    </lineage>
</organism>
<name>A0A1R2CEC2_9CILI</name>
<feature type="region of interest" description="Disordered" evidence="1">
    <location>
        <begin position="60"/>
        <end position="84"/>
    </location>
</feature>
<dbReference type="Proteomes" id="UP000187209">
    <property type="component" value="Unassembled WGS sequence"/>
</dbReference>
<dbReference type="AlphaFoldDB" id="A0A1R2CEC2"/>
<protein>
    <submittedName>
        <fullName evidence="2">Uncharacterized protein</fullName>
    </submittedName>
</protein>
<gene>
    <name evidence="2" type="ORF">SteCoe_10972</name>
</gene>